<organism evidence="3 4">
    <name type="scientific">Planomicrobium stackebrandtii</name>
    <dbReference type="NCBI Taxonomy" id="253160"/>
    <lineage>
        <taxon>Bacteria</taxon>
        <taxon>Bacillati</taxon>
        <taxon>Bacillota</taxon>
        <taxon>Bacilli</taxon>
        <taxon>Bacillales</taxon>
        <taxon>Caryophanaceae</taxon>
        <taxon>Planomicrobium</taxon>
    </lineage>
</organism>
<feature type="domain" description="AB hydrolase-1" evidence="2">
    <location>
        <begin position="37"/>
        <end position="236"/>
    </location>
</feature>
<dbReference type="Proteomes" id="UP001241988">
    <property type="component" value="Unassembled WGS sequence"/>
</dbReference>
<dbReference type="PANTHER" id="PTHR43798:SF31">
    <property type="entry name" value="AB HYDROLASE SUPERFAMILY PROTEIN YCLE"/>
    <property type="match status" value="1"/>
</dbReference>
<dbReference type="SUPFAM" id="SSF53474">
    <property type="entry name" value="alpha/beta-Hydrolases"/>
    <property type="match status" value="1"/>
</dbReference>
<protein>
    <submittedName>
        <fullName evidence="3">Pimeloyl-ACP methyl ester carboxylesterase</fullName>
    </submittedName>
</protein>
<accession>A0ABU0GX02</accession>
<dbReference type="InterPro" id="IPR050266">
    <property type="entry name" value="AB_hydrolase_sf"/>
</dbReference>
<gene>
    <name evidence="3" type="ORF">QOZ98_002666</name>
</gene>
<dbReference type="PRINTS" id="PR00111">
    <property type="entry name" value="ABHYDROLASE"/>
</dbReference>
<dbReference type="Gene3D" id="3.40.50.1820">
    <property type="entry name" value="alpha/beta hydrolase"/>
    <property type="match status" value="1"/>
</dbReference>
<keyword evidence="4" id="KW-1185">Reference proteome</keyword>
<evidence type="ECO:0000259" key="2">
    <source>
        <dbReference type="Pfam" id="PF00561"/>
    </source>
</evidence>
<proteinExistence type="predicted"/>
<name>A0ABU0GX02_9BACL</name>
<dbReference type="PANTHER" id="PTHR43798">
    <property type="entry name" value="MONOACYLGLYCEROL LIPASE"/>
    <property type="match status" value="1"/>
</dbReference>
<evidence type="ECO:0000313" key="4">
    <source>
        <dbReference type="Proteomes" id="UP001241988"/>
    </source>
</evidence>
<sequence length="263" mass="29702">MPYIYTEDATALYYEISGHGTPIVFIHPPVMGHIVFKHQKRLAGDFQTILYDLRGHGLSSKGNTPLSIELLAKDVKCLLDQLNIPKAVICGFSNGGTIAQEFALLYPERTEALILSGGYSRVDSLNLKSMLRFGMGISKLNKVSILAKMQAKSHKYFKEDEADFYQYGKLADPQSVYEFCNAGFSYNSTYSLYRLKMPVLLIYGSQEKSMHHYRIPFQQHASNVKVVYIKGASHEVPPRHFPEFNGIVHQFLQPQQTGANSIR</sequence>
<dbReference type="EMBL" id="JAUSWB010000006">
    <property type="protein sequence ID" value="MDQ0429838.1"/>
    <property type="molecule type" value="Genomic_DNA"/>
</dbReference>
<comment type="caution">
    <text evidence="3">The sequence shown here is derived from an EMBL/GenBank/DDBJ whole genome shotgun (WGS) entry which is preliminary data.</text>
</comment>
<keyword evidence="1" id="KW-0378">Hydrolase</keyword>
<evidence type="ECO:0000313" key="3">
    <source>
        <dbReference type="EMBL" id="MDQ0429838.1"/>
    </source>
</evidence>
<dbReference type="Pfam" id="PF00561">
    <property type="entry name" value="Abhydrolase_1"/>
    <property type="match status" value="1"/>
</dbReference>
<dbReference type="InterPro" id="IPR029058">
    <property type="entry name" value="AB_hydrolase_fold"/>
</dbReference>
<dbReference type="InterPro" id="IPR000073">
    <property type="entry name" value="AB_hydrolase_1"/>
</dbReference>
<dbReference type="RefSeq" id="WP_308787882.1">
    <property type="nucleotide sequence ID" value="NZ_JAUSWB010000006.1"/>
</dbReference>
<reference evidence="3 4" key="1">
    <citation type="submission" date="2023-07" db="EMBL/GenBank/DDBJ databases">
        <title>Genomic Encyclopedia of Type Strains, Phase IV (KMG-IV): sequencing the most valuable type-strain genomes for metagenomic binning, comparative biology and taxonomic classification.</title>
        <authorList>
            <person name="Goeker M."/>
        </authorList>
    </citation>
    <scope>NUCLEOTIDE SEQUENCE [LARGE SCALE GENOMIC DNA]</scope>
    <source>
        <strain evidence="3 4">DSM 16419</strain>
    </source>
</reference>
<evidence type="ECO:0000256" key="1">
    <source>
        <dbReference type="ARBA" id="ARBA00022801"/>
    </source>
</evidence>